<proteinExistence type="predicted"/>
<sequence>MGVPVSHQYNNR</sequence>
<dbReference type="EMBL" id="U15182">
    <property type="protein sequence ID" value="AAA62981.1"/>
    <property type="molecule type" value="Genomic_DNA"/>
</dbReference>
<reference evidence="1" key="2">
    <citation type="submission" date="1995-04" db="EMBL/GenBank/DDBJ databases">
        <authorList>
            <person name="Smith D.R."/>
        </authorList>
    </citation>
    <scope>NUCLEOTIDE SEQUENCE</scope>
</reference>
<accession>Q50019</accession>
<organism evidence="1">
    <name type="scientific">Mycobacterium leprae</name>
    <dbReference type="NCBI Taxonomy" id="1769"/>
    <lineage>
        <taxon>Bacteria</taxon>
        <taxon>Bacillati</taxon>
        <taxon>Actinomycetota</taxon>
        <taxon>Actinomycetes</taxon>
        <taxon>Mycobacteriales</taxon>
        <taxon>Mycobacteriaceae</taxon>
        <taxon>Mycobacterium</taxon>
    </lineage>
</organism>
<evidence type="ECO:0000313" key="1">
    <source>
        <dbReference type="EMBL" id="AAA62981.1"/>
    </source>
</evidence>
<reference evidence="1" key="1">
    <citation type="submission" date="1994-09" db="EMBL/GenBank/DDBJ databases">
        <authorList>
            <person name="Robison K."/>
        </authorList>
    </citation>
    <scope>NUCLEOTIDE SEQUENCE</scope>
</reference>
<protein>
    <submittedName>
        <fullName evidence="1">U2266a</fullName>
    </submittedName>
</protein>
<name>Q50019_MYCLR</name>